<feature type="domain" description="NlpC/P60" evidence="7">
    <location>
        <begin position="28"/>
        <end position="151"/>
    </location>
</feature>
<evidence type="ECO:0000259" key="7">
    <source>
        <dbReference type="PROSITE" id="PS51935"/>
    </source>
</evidence>
<dbReference type="PROSITE" id="PS51272">
    <property type="entry name" value="SLH"/>
    <property type="match status" value="2"/>
</dbReference>
<comment type="similarity">
    <text evidence="1">Belongs to the peptidase C40 family.</text>
</comment>
<dbReference type="AlphaFoldDB" id="A0A078M6R4"/>
<organism evidence="8">
    <name type="scientific">Metalysinibacillus saudimassiliensis</name>
    <dbReference type="NCBI Taxonomy" id="1461583"/>
    <lineage>
        <taxon>Bacteria</taxon>
        <taxon>Bacillati</taxon>
        <taxon>Bacillota</taxon>
        <taxon>Bacilli</taxon>
        <taxon>Bacillales</taxon>
        <taxon>Caryophanaceae</taxon>
        <taxon>Metalysinibacillus</taxon>
    </lineage>
</organism>
<reference evidence="8" key="1">
    <citation type="submission" date="2014-07" db="EMBL/GenBank/DDBJ databases">
        <authorList>
            <person name="Urmite Genomes Urmite Genomes"/>
        </authorList>
    </citation>
    <scope>NUCLEOTIDE SEQUENCE</scope>
    <source>
        <strain evidence="8">13S34_air</strain>
    </source>
</reference>
<keyword evidence="2" id="KW-0645">Protease</keyword>
<keyword evidence="5" id="KW-0732">Signal</keyword>
<keyword evidence="3" id="KW-0378">Hydrolase</keyword>
<feature type="domain" description="SLH" evidence="6">
    <location>
        <begin position="190"/>
        <end position="253"/>
    </location>
</feature>
<dbReference type="InterPro" id="IPR000064">
    <property type="entry name" value="NLP_P60_dom"/>
</dbReference>
<dbReference type="PANTHER" id="PTHR47053">
    <property type="entry name" value="MUREIN DD-ENDOPEPTIDASE MEPH-RELATED"/>
    <property type="match status" value="1"/>
</dbReference>
<evidence type="ECO:0000256" key="5">
    <source>
        <dbReference type="SAM" id="SignalP"/>
    </source>
</evidence>
<dbReference type="PATRIC" id="fig|1461583.4.peg.1049"/>
<dbReference type="GO" id="GO:0004180">
    <property type="term" value="F:carboxypeptidase activity"/>
    <property type="evidence" value="ECO:0007669"/>
    <property type="project" value="UniProtKB-KW"/>
</dbReference>
<dbReference type="SUPFAM" id="SSF54001">
    <property type="entry name" value="Cysteine proteinases"/>
    <property type="match status" value="1"/>
</dbReference>
<dbReference type="InterPro" id="IPR038765">
    <property type="entry name" value="Papain-like_cys_pep_sf"/>
</dbReference>
<sequence>MKKKWLLPVFAAFMLFTTAPGEDNTAEAASPSELIQKANKYQGIPYRWGGTTTAGFDCSGFTQRVYSDLGINIGRTTWDQHARGTSVSKSNLQTGDLVFFNTAGPGSLSHVGIYVGNGKMIHSGTSQGVSYASINDPYYWGSRYAGAKRITNFEEVKEASIDTAKYATRGEVAYQIATALGLDTSDPIVDSTQIKDVKPTHEYAGAIEATRKAGIFSGDAEGKFNPSSLITRAQAAKALTIAFGLQDQGEVKTFTDVPADHWAFSYVSTLANNEITTGKTNGSFGLNDNLTKDHLKLFIERSVK</sequence>
<gene>
    <name evidence="8" type="primary">mepS</name>
    <name evidence="8" type="ORF">BN1050_01088</name>
</gene>
<evidence type="ECO:0000256" key="3">
    <source>
        <dbReference type="ARBA" id="ARBA00022801"/>
    </source>
</evidence>
<dbReference type="EMBL" id="LN483074">
    <property type="protein sequence ID" value="CEA01969.1"/>
    <property type="molecule type" value="Genomic_DNA"/>
</dbReference>
<accession>A0A078M6R4</accession>
<dbReference type="PROSITE" id="PS51935">
    <property type="entry name" value="NLPC_P60"/>
    <property type="match status" value="1"/>
</dbReference>
<name>A0A078M6R4_9BACL</name>
<evidence type="ECO:0000256" key="2">
    <source>
        <dbReference type="ARBA" id="ARBA00022670"/>
    </source>
</evidence>
<evidence type="ECO:0000256" key="1">
    <source>
        <dbReference type="ARBA" id="ARBA00007074"/>
    </source>
</evidence>
<dbReference type="Pfam" id="PF00395">
    <property type="entry name" value="SLH"/>
    <property type="match status" value="2"/>
</dbReference>
<dbReference type="InterPro" id="IPR051202">
    <property type="entry name" value="Peptidase_C40"/>
</dbReference>
<dbReference type="InterPro" id="IPR001119">
    <property type="entry name" value="SLH_dom"/>
</dbReference>
<feature type="signal peptide" evidence="5">
    <location>
        <begin position="1"/>
        <end position="21"/>
    </location>
</feature>
<dbReference type="Pfam" id="PF00877">
    <property type="entry name" value="NLPC_P60"/>
    <property type="match status" value="1"/>
</dbReference>
<keyword evidence="8" id="KW-0121">Carboxypeptidase</keyword>
<evidence type="ECO:0000256" key="4">
    <source>
        <dbReference type="ARBA" id="ARBA00022807"/>
    </source>
</evidence>
<protein>
    <submittedName>
        <fullName evidence="8">Murein DD-endopeptidase MepS/Murein LD-carboxypeptidase</fullName>
    </submittedName>
</protein>
<feature type="domain" description="SLH" evidence="6">
    <location>
        <begin position="254"/>
        <end position="304"/>
    </location>
</feature>
<dbReference type="GO" id="GO:0006508">
    <property type="term" value="P:proteolysis"/>
    <property type="evidence" value="ECO:0007669"/>
    <property type="project" value="UniProtKB-KW"/>
</dbReference>
<feature type="chain" id="PRO_5038600443" evidence="5">
    <location>
        <begin position="22"/>
        <end position="304"/>
    </location>
</feature>
<evidence type="ECO:0000259" key="6">
    <source>
        <dbReference type="PROSITE" id="PS51272"/>
    </source>
</evidence>
<dbReference type="PANTHER" id="PTHR47053:SF1">
    <property type="entry name" value="MUREIN DD-ENDOPEPTIDASE MEPH-RELATED"/>
    <property type="match status" value="1"/>
</dbReference>
<keyword evidence="4" id="KW-0788">Thiol protease</keyword>
<dbReference type="HOGENOM" id="CLU_071779_0_0_9"/>
<dbReference type="Gene3D" id="3.90.1720.10">
    <property type="entry name" value="endopeptidase domain like (from Nostoc punctiforme)"/>
    <property type="match status" value="1"/>
</dbReference>
<evidence type="ECO:0000313" key="8">
    <source>
        <dbReference type="EMBL" id="CEA01969.1"/>
    </source>
</evidence>
<proteinExistence type="inferred from homology"/>
<dbReference type="GO" id="GO:0008234">
    <property type="term" value="F:cysteine-type peptidase activity"/>
    <property type="evidence" value="ECO:0007669"/>
    <property type="project" value="UniProtKB-KW"/>
</dbReference>